<feature type="transmembrane region" description="Helical" evidence="1">
    <location>
        <begin position="21"/>
        <end position="47"/>
    </location>
</feature>
<keyword evidence="1" id="KW-0472">Membrane</keyword>
<proteinExistence type="predicted"/>
<keyword evidence="1" id="KW-0812">Transmembrane</keyword>
<evidence type="ECO:0000313" key="3">
    <source>
        <dbReference type="Proteomes" id="UP000245469"/>
    </source>
</evidence>
<evidence type="ECO:0000256" key="1">
    <source>
        <dbReference type="SAM" id="Phobius"/>
    </source>
</evidence>
<dbReference type="RefSeq" id="WP_170131294.1">
    <property type="nucleotide sequence ID" value="NZ_QGDQ01000002.1"/>
</dbReference>
<sequence>MDGLLRSLRQPGAGRPSLLARLVAGLVVLGMLGAAAPVLAVVVGPVIRWLGEVLL</sequence>
<keyword evidence="3" id="KW-1185">Reference proteome</keyword>
<evidence type="ECO:0000313" key="2">
    <source>
        <dbReference type="EMBL" id="PWJ55847.1"/>
    </source>
</evidence>
<accession>A0A316B017</accession>
<dbReference type="AlphaFoldDB" id="A0A316B017"/>
<dbReference type="EMBL" id="QGDQ01000002">
    <property type="protein sequence ID" value="PWJ55847.1"/>
    <property type="molecule type" value="Genomic_DNA"/>
</dbReference>
<keyword evidence="1" id="KW-1133">Transmembrane helix</keyword>
<dbReference type="Proteomes" id="UP000245469">
    <property type="component" value="Unassembled WGS sequence"/>
</dbReference>
<name>A0A316B017_9ACTN</name>
<protein>
    <submittedName>
        <fullName evidence="2">Uncharacterized protein</fullName>
    </submittedName>
</protein>
<reference evidence="2 3" key="1">
    <citation type="submission" date="2018-03" db="EMBL/GenBank/DDBJ databases">
        <title>Genomic Encyclopedia of Archaeal and Bacterial Type Strains, Phase II (KMG-II): from individual species to whole genera.</title>
        <authorList>
            <person name="Goeker M."/>
        </authorList>
    </citation>
    <scope>NUCLEOTIDE SEQUENCE [LARGE SCALE GENOMIC DNA]</scope>
    <source>
        <strain evidence="2 3">DSM 44889</strain>
    </source>
</reference>
<gene>
    <name evidence="2" type="ORF">BXY45_102214</name>
</gene>
<comment type="caution">
    <text evidence="2">The sequence shown here is derived from an EMBL/GenBank/DDBJ whole genome shotgun (WGS) entry which is preliminary data.</text>
</comment>
<organism evidence="2 3">
    <name type="scientific">Quadrisphaera granulorum</name>
    <dbReference type="NCBI Taxonomy" id="317664"/>
    <lineage>
        <taxon>Bacteria</taxon>
        <taxon>Bacillati</taxon>
        <taxon>Actinomycetota</taxon>
        <taxon>Actinomycetes</taxon>
        <taxon>Kineosporiales</taxon>
        <taxon>Kineosporiaceae</taxon>
        <taxon>Quadrisphaera</taxon>
    </lineage>
</organism>